<proteinExistence type="predicted"/>
<reference evidence="4" key="1">
    <citation type="submission" date="2017-09" db="EMBL/GenBank/DDBJ databases">
        <title>Depth-based differentiation of microbial function through sediment-hosted aquifers and enrichment of novel symbionts in the deep terrestrial subsurface.</title>
        <authorList>
            <person name="Probst A.J."/>
            <person name="Ladd B."/>
            <person name="Jarett J.K."/>
            <person name="Geller-Mcgrath D.E."/>
            <person name="Sieber C.M.K."/>
            <person name="Emerson J.B."/>
            <person name="Anantharaman K."/>
            <person name="Thomas B.C."/>
            <person name="Malmstrom R."/>
            <person name="Stieglmeier M."/>
            <person name="Klingl A."/>
            <person name="Woyke T."/>
            <person name="Ryan C.M."/>
            <person name="Banfield J.F."/>
        </authorList>
    </citation>
    <scope>NUCLEOTIDE SEQUENCE [LARGE SCALE GENOMIC DNA]</scope>
</reference>
<keyword evidence="1" id="KW-0812">Transmembrane</keyword>
<comment type="caution">
    <text evidence="3">The sequence shown here is derived from an EMBL/GenBank/DDBJ whole genome shotgun (WGS) entry which is preliminary data.</text>
</comment>
<dbReference type="InterPro" id="IPR018745">
    <property type="entry name" value="MpsC"/>
</dbReference>
<dbReference type="AlphaFoldDB" id="A0A2M7QI73"/>
<dbReference type="Proteomes" id="UP000229401">
    <property type="component" value="Unassembled WGS sequence"/>
</dbReference>
<feature type="transmembrane region" description="Helical" evidence="1">
    <location>
        <begin position="83"/>
        <end position="102"/>
    </location>
</feature>
<gene>
    <name evidence="3" type="ORF">COY87_05075</name>
</gene>
<feature type="domain" description="Na+-translocating membrane potential-generating system MpsC" evidence="2">
    <location>
        <begin position="8"/>
        <end position="58"/>
    </location>
</feature>
<organism evidence="3 4">
    <name type="scientific">Candidatus Roizmanbacteria bacterium CG_4_10_14_0_8_um_filter_33_9</name>
    <dbReference type="NCBI Taxonomy" id="1974826"/>
    <lineage>
        <taxon>Bacteria</taxon>
        <taxon>Candidatus Roizmaniibacteriota</taxon>
    </lineage>
</organism>
<sequence length="112" mass="13235">MHDVKTIGQIGDLISKEITKYYVSNFGMGPKQSRVYIIENMIIVRLKINLLPFEKKLWNIIIYGFFITNTLCLILIFEILLLGFPYISLFLFIFGFILYINVKHFKLTMFKT</sequence>
<evidence type="ECO:0000259" key="2">
    <source>
        <dbReference type="Pfam" id="PF10057"/>
    </source>
</evidence>
<feature type="transmembrane region" description="Helical" evidence="1">
    <location>
        <begin position="57"/>
        <end position="77"/>
    </location>
</feature>
<dbReference type="EMBL" id="PFLI01000176">
    <property type="protein sequence ID" value="PIY71641.1"/>
    <property type="molecule type" value="Genomic_DNA"/>
</dbReference>
<name>A0A2M7QI73_9BACT</name>
<evidence type="ECO:0000256" key="1">
    <source>
        <dbReference type="SAM" id="Phobius"/>
    </source>
</evidence>
<accession>A0A2M7QI73</accession>
<protein>
    <recommendedName>
        <fullName evidence="2">Na+-translocating membrane potential-generating system MpsC domain-containing protein</fullName>
    </recommendedName>
</protein>
<keyword evidence="1" id="KW-1133">Transmembrane helix</keyword>
<keyword evidence="1" id="KW-0472">Membrane</keyword>
<dbReference type="Pfam" id="PF10057">
    <property type="entry name" value="MpsC"/>
    <property type="match status" value="1"/>
</dbReference>
<evidence type="ECO:0000313" key="3">
    <source>
        <dbReference type="EMBL" id="PIY71641.1"/>
    </source>
</evidence>
<evidence type="ECO:0000313" key="4">
    <source>
        <dbReference type="Proteomes" id="UP000229401"/>
    </source>
</evidence>
<feature type="non-terminal residue" evidence="3">
    <location>
        <position position="112"/>
    </location>
</feature>